<feature type="compositionally biased region" description="Basic and acidic residues" evidence="4">
    <location>
        <begin position="407"/>
        <end position="427"/>
    </location>
</feature>
<evidence type="ECO:0000313" key="6">
    <source>
        <dbReference type="Proteomes" id="UP001216638"/>
    </source>
</evidence>
<dbReference type="EMBL" id="CP119951">
    <property type="protein sequence ID" value="WFC93593.1"/>
    <property type="molecule type" value="Genomic_DNA"/>
</dbReference>
<feature type="compositionally biased region" description="Low complexity" evidence="4">
    <location>
        <begin position="464"/>
        <end position="478"/>
    </location>
</feature>
<proteinExistence type="predicted"/>
<dbReference type="PROSITE" id="PS50088">
    <property type="entry name" value="ANK_REPEAT"/>
    <property type="match status" value="2"/>
</dbReference>
<reference evidence="5" key="1">
    <citation type="submission" date="2023-03" db="EMBL/GenBank/DDBJ databases">
        <title>Mating type loci evolution in Malassezia.</title>
        <authorList>
            <person name="Coelho M.A."/>
        </authorList>
    </citation>
    <scope>NUCLEOTIDE SEQUENCE</scope>
    <source>
        <strain evidence="5">CBS 14135</strain>
    </source>
</reference>
<feature type="compositionally biased region" description="Polar residues" evidence="4">
    <location>
        <begin position="432"/>
        <end position="459"/>
    </location>
</feature>
<organism evidence="5 6">
    <name type="scientific">Malassezia brasiliensis</name>
    <dbReference type="NCBI Taxonomy" id="1821822"/>
    <lineage>
        <taxon>Eukaryota</taxon>
        <taxon>Fungi</taxon>
        <taxon>Dikarya</taxon>
        <taxon>Basidiomycota</taxon>
        <taxon>Ustilaginomycotina</taxon>
        <taxon>Malasseziomycetes</taxon>
        <taxon>Malasseziales</taxon>
        <taxon>Malasseziaceae</taxon>
        <taxon>Malassezia</taxon>
    </lineage>
</organism>
<feature type="compositionally biased region" description="Basic and acidic residues" evidence="4">
    <location>
        <begin position="297"/>
        <end position="306"/>
    </location>
</feature>
<dbReference type="PRINTS" id="PR01415">
    <property type="entry name" value="ANKYRIN"/>
</dbReference>
<dbReference type="PROSITE" id="PS50297">
    <property type="entry name" value="ANK_REP_REGION"/>
    <property type="match status" value="2"/>
</dbReference>
<feature type="compositionally biased region" description="Low complexity" evidence="4">
    <location>
        <begin position="380"/>
        <end position="402"/>
    </location>
</feature>
<dbReference type="Pfam" id="PF12796">
    <property type="entry name" value="Ank_2"/>
    <property type="match status" value="1"/>
</dbReference>
<feature type="compositionally biased region" description="Polar residues" evidence="4">
    <location>
        <begin position="24"/>
        <end position="40"/>
    </location>
</feature>
<dbReference type="SUPFAM" id="SSF48403">
    <property type="entry name" value="Ankyrin repeat"/>
    <property type="match status" value="1"/>
</dbReference>
<gene>
    <name evidence="5" type="ORF">MBRA1_000214</name>
</gene>
<feature type="repeat" description="ANK" evidence="3">
    <location>
        <begin position="114"/>
        <end position="146"/>
    </location>
</feature>
<dbReference type="AlphaFoldDB" id="A0AAF0DQI0"/>
<keyword evidence="1" id="KW-0677">Repeat</keyword>
<evidence type="ECO:0000256" key="1">
    <source>
        <dbReference type="ARBA" id="ARBA00022737"/>
    </source>
</evidence>
<dbReference type="InterPro" id="IPR002110">
    <property type="entry name" value="Ankyrin_rpt"/>
</dbReference>
<dbReference type="Gene3D" id="1.25.40.20">
    <property type="entry name" value="Ankyrin repeat-containing domain"/>
    <property type="match status" value="1"/>
</dbReference>
<accession>A0AAF0DQI0</accession>
<dbReference type="PANTHER" id="PTHR24201:SF15">
    <property type="entry name" value="ANKYRIN REPEAT DOMAIN-CONTAINING PROTEIN 66"/>
    <property type="match status" value="1"/>
</dbReference>
<dbReference type="Proteomes" id="UP001216638">
    <property type="component" value="Chromosome 1"/>
</dbReference>
<feature type="compositionally biased region" description="Low complexity" evidence="4">
    <location>
        <begin position="7"/>
        <end position="23"/>
    </location>
</feature>
<feature type="region of interest" description="Disordered" evidence="4">
    <location>
        <begin position="1"/>
        <end position="40"/>
    </location>
</feature>
<feature type="region of interest" description="Disordered" evidence="4">
    <location>
        <begin position="370"/>
        <end position="514"/>
    </location>
</feature>
<evidence type="ECO:0000256" key="3">
    <source>
        <dbReference type="PROSITE-ProRule" id="PRU00023"/>
    </source>
</evidence>
<sequence>MVRGGPLRASFASSSTTSLALSTPGASPHSSDKSAATPTPSLGLHRAAGTGNVALVLYALENGQAPNGLLNGVAPLHVAACVGDVVATQLLIAFGADVNQPRARSRSHPAPGVEGSTPLHFAAANGHYAIVCVLLENGARPAPTDRDGQTPESLARANHHTACADLVRQCALTHGVQGRIERDSVREAGYAVQWGDEIVAPISRENSPEITRPPRERTALAPPVLPSYWTKPVAVPLHIRTDVTEAPQRSSTASPAPSEVRWRASLPLFLEKATHPASSLRALWPQGNAAPAIHHSRATDDSDDHALTSGLRVPRISSRTSLSNLLKRATGTASYPRTPDDSASASTRDDSDSSRFSGILSPTALLSLVNRRSQENLSTASSAERSESPGPSASPGSDTASARAALRGRDTGASRNDAVRPRTRRAEPLALTVSSGVPRTTPTARLRSSSVSTAQLTQARDSESAAAPHAPTTRARASSEVQRPVGSTASSGALVWSAPVPAPGSARRTPPGGEVVRSILDQGAVLGAAHDAHGHSSLAVLLAQYGESLERGSSSSEDVPM</sequence>
<dbReference type="PANTHER" id="PTHR24201">
    <property type="entry name" value="ANK_REP_REGION DOMAIN-CONTAINING PROTEIN"/>
    <property type="match status" value="1"/>
</dbReference>
<evidence type="ECO:0000256" key="4">
    <source>
        <dbReference type="SAM" id="MobiDB-lite"/>
    </source>
</evidence>
<evidence type="ECO:0000256" key="2">
    <source>
        <dbReference type="ARBA" id="ARBA00023043"/>
    </source>
</evidence>
<protein>
    <recommendedName>
        <fullName evidence="7">Ankyrin</fullName>
    </recommendedName>
</protein>
<keyword evidence="6" id="KW-1185">Reference proteome</keyword>
<evidence type="ECO:0008006" key="7">
    <source>
        <dbReference type="Google" id="ProtNLM"/>
    </source>
</evidence>
<feature type="region of interest" description="Disordered" evidence="4">
    <location>
        <begin position="292"/>
        <end position="312"/>
    </location>
</feature>
<dbReference type="SMART" id="SM00248">
    <property type="entry name" value="ANK"/>
    <property type="match status" value="2"/>
</dbReference>
<evidence type="ECO:0000313" key="5">
    <source>
        <dbReference type="EMBL" id="WFC93593.1"/>
    </source>
</evidence>
<keyword evidence="2 3" id="KW-0040">ANK repeat</keyword>
<feature type="compositionally biased region" description="Polar residues" evidence="4">
    <location>
        <begin position="479"/>
        <end position="491"/>
    </location>
</feature>
<name>A0AAF0DQI0_9BASI</name>
<dbReference type="InterPro" id="IPR050776">
    <property type="entry name" value="Ank_Repeat/CDKN_Inhibitor"/>
</dbReference>
<dbReference type="InterPro" id="IPR036770">
    <property type="entry name" value="Ankyrin_rpt-contain_sf"/>
</dbReference>
<feature type="repeat" description="ANK" evidence="3">
    <location>
        <begin position="71"/>
        <end position="103"/>
    </location>
</feature>
<feature type="region of interest" description="Disordered" evidence="4">
    <location>
        <begin position="327"/>
        <end position="357"/>
    </location>
</feature>